<keyword evidence="2" id="KW-1185">Reference proteome</keyword>
<gene>
    <name evidence="1" type="ORF">P170DRAFT_33034</name>
</gene>
<dbReference type="VEuPathDB" id="FungiDB:P170DRAFT_33034"/>
<dbReference type="Proteomes" id="UP000234275">
    <property type="component" value="Unassembled WGS sequence"/>
</dbReference>
<proteinExistence type="predicted"/>
<reference evidence="1 2" key="1">
    <citation type="submission" date="2016-12" db="EMBL/GenBank/DDBJ databases">
        <title>The genomes of Aspergillus section Nigri reveals drivers in fungal speciation.</title>
        <authorList>
            <consortium name="DOE Joint Genome Institute"/>
            <person name="Vesth T.C."/>
            <person name="Nybo J."/>
            <person name="Theobald S."/>
            <person name="Brandl J."/>
            <person name="Frisvad J.C."/>
            <person name="Nielsen K.F."/>
            <person name="Lyhne E.K."/>
            <person name="Kogle M.E."/>
            <person name="Kuo A."/>
            <person name="Riley R."/>
            <person name="Clum A."/>
            <person name="Nolan M."/>
            <person name="Lipzen A."/>
            <person name="Salamov A."/>
            <person name="Henrissat B."/>
            <person name="Wiebenga A."/>
            <person name="De Vries R.P."/>
            <person name="Grigoriev I.V."/>
            <person name="Mortensen U.H."/>
            <person name="Andersen M.R."/>
            <person name="Baker S.E."/>
        </authorList>
    </citation>
    <scope>NUCLEOTIDE SEQUENCE [LARGE SCALE GENOMIC DNA]</scope>
    <source>
        <strain evidence="1 2">IBT 23096</strain>
    </source>
</reference>
<protein>
    <submittedName>
        <fullName evidence="1">Uncharacterized protein</fullName>
    </submittedName>
</protein>
<comment type="caution">
    <text evidence="1">The sequence shown here is derived from an EMBL/GenBank/DDBJ whole genome shotgun (WGS) entry which is preliminary data.</text>
</comment>
<accession>A0A2I2GQI9</accession>
<dbReference type="GeneID" id="36551063"/>
<sequence length="179" mass="19507">MILPPSPSLLLLLRLRSSPWDNYKSTLSSPLNVGTLNSLRRTFCPDSPSICRCLLPTENDGCRYFCPAAVNFGSVDFSLDPCFRPVVPEIRHDPPSGGHSQTKTALHSVRGSLALTLTGDCRPLSLFYRMITVLSNGTTDFQTSVPAYGGFSLVNPLFVVHPLAFPLGAHHLPCTVQHS</sequence>
<dbReference type="RefSeq" id="XP_024710433.1">
    <property type="nucleotide sequence ID" value="XM_024843363.1"/>
</dbReference>
<dbReference type="EMBL" id="MSFO01000001">
    <property type="protein sequence ID" value="PLB55131.1"/>
    <property type="molecule type" value="Genomic_DNA"/>
</dbReference>
<name>A0A2I2GQI9_9EURO</name>
<evidence type="ECO:0000313" key="1">
    <source>
        <dbReference type="EMBL" id="PLB55131.1"/>
    </source>
</evidence>
<evidence type="ECO:0000313" key="2">
    <source>
        <dbReference type="Proteomes" id="UP000234275"/>
    </source>
</evidence>
<organism evidence="1 2">
    <name type="scientific">Aspergillus steynii IBT 23096</name>
    <dbReference type="NCBI Taxonomy" id="1392250"/>
    <lineage>
        <taxon>Eukaryota</taxon>
        <taxon>Fungi</taxon>
        <taxon>Dikarya</taxon>
        <taxon>Ascomycota</taxon>
        <taxon>Pezizomycotina</taxon>
        <taxon>Eurotiomycetes</taxon>
        <taxon>Eurotiomycetidae</taxon>
        <taxon>Eurotiales</taxon>
        <taxon>Aspergillaceae</taxon>
        <taxon>Aspergillus</taxon>
        <taxon>Aspergillus subgen. Circumdati</taxon>
    </lineage>
</organism>
<dbReference type="AlphaFoldDB" id="A0A2I2GQI9"/>